<dbReference type="EMBL" id="PEZV01000014">
    <property type="protein sequence ID" value="PIT97382.1"/>
    <property type="molecule type" value="Genomic_DNA"/>
</dbReference>
<accession>A0A2M6WX53</accession>
<dbReference type="InterPro" id="IPR043502">
    <property type="entry name" value="DNA/RNA_pol_sf"/>
</dbReference>
<gene>
    <name evidence="2" type="ORF">COT77_01725</name>
</gene>
<dbReference type="Pfam" id="PF00078">
    <property type="entry name" value="RVT_1"/>
    <property type="match status" value="1"/>
</dbReference>
<evidence type="ECO:0000259" key="1">
    <source>
        <dbReference type="PROSITE" id="PS50878"/>
    </source>
</evidence>
<evidence type="ECO:0000313" key="2">
    <source>
        <dbReference type="EMBL" id="PIT97382.1"/>
    </source>
</evidence>
<dbReference type="InterPro" id="IPR051083">
    <property type="entry name" value="GrpII_Intron_Splice-Mob/Def"/>
</dbReference>
<dbReference type="PROSITE" id="PS50878">
    <property type="entry name" value="RT_POL"/>
    <property type="match status" value="1"/>
</dbReference>
<protein>
    <recommendedName>
        <fullName evidence="1">Reverse transcriptase domain-containing protein</fullName>
    </recommendedName>
</protein>
<reference evidence="3" key="1">
    <citation type="submission" date="2017-09" db="EMBL/GenBank/DDBJ databases">
        <title>Depth-based differentiation of microbial function through sediment-hosted aquifers and enrichment of novel symbionts in the deep terrestrial subsurface.</title>
        <authorList>
            <person name="Probst A.J."/>
            <person name="Ladd B."/>
            <person name="Jarett J.K."/>
            <person name="Geller-Mcgrath D.E."/>
            <person name="Sieber C.M.K."/>
            <person name="Emerson J.B."/>
            <person name="Anantharaman K."/>
            <person name="Thomas B.C."/>
            <person name="Malmstrom R."/>
            <person name="Stieglmeier M."/>
            <person name="Klingl A."/>
            <person name="Woyke T."/>
            <person name="Ryan C.M."/>
            <person name="Banfield J.F."/>
        </authorList>
    </citation>
    <scope>NUCLEOTIDE SEQUENCE [LARGE SCALE GENOMIC DNA]</scope>
</reference>
<proteinExistence type="predicted"/>
<dbReference type="Proteomes" id="UP000228596">
    <property type="component" value="Unassembled WGS sequence"/>
</dbReference>
<sequence length="172" mass="20186">MGVLVSRQVSYNFSIFEAKIERERESKVPCEHGIPIGNLTSQLFANIYMNEFDKFVKHKLKMKHYVRFADDFVILSNNQNDLKTLLPKIENFLEKNLKLKIHPQKMELKTFSSGIDFLGWVHFSDHRILRTKTKQRMLKKLKLNPSKETKASYLGLISHGNTNKIKNTFFPK</sequence>
<comment type="caution">
    <text evidence="2">The sequence shown here is derived from an EMBL/GenBank/DDBJ whole genome shotgun (WGS) entry which is preliminary data.</text>
</comment>
<name>A0A2M6WX53_9BACT</name>
<feature type="domain" description="Reverse transcriptase" evidence="1">
    <location>
        <begin position="1"/>
        <end position="122"/>
    </location>
</feature>
<dbReference type="PANTHER" id="PTHR34047:SF8">
    <property type="entry name" value="PROTEIN YKFC"/>
    <property type="match status" value="1"/>
</dbReference>
<organism evidence="2 3">
    <name type="scientific">Candidatus Berkelbacteria bacterium CG10_big_fil_rev_8_21_14_0_10_41_12</name>
    <dbReference type="NCBI Taxonomy" id="1974513"/>
    <lineage>
        <taxon>Bacteria</taxon>
        <taxon>Candidatus Berkelbacteria</taxon>
    </lineage>
</organism>
<evidence type="ECO:0000313" key="3">
    <source>
        <dbReference type="Proteomes" id="UP000228596"/>
    </source>
</evidence>
<dbReference type="AlphaFoldDB" id="A0A2M6WX53"/>
<dbReference type="CDD" id="cd01646">
    <property type="entry name" value="RT_Bac_retron_I"/>
    <property type="match status" value="1"/>
</dbReference>
<dbReference type="SUPFAM" id="SSF56672">
    <property type="entry name" value="DNA/RNA polymerases"/>
    <property type="match status" value="1"/>
</dbReference>
<dbReference type="InterPro" id="IPR000477">
    <property type="entry name" value="RT_dom"/>
</dbReference>
<dbReference type="PANTHER" id="PTHR34047">
    <property type="entry name" value="NUCLEAR INTRON MATURASE 1, MITOCHONDRIAL-RELATED"/>
    <property type="match status" value="1"/>
</dbReference>